<keyword evidence="3" id="KW-0235">DNA replication</keyword>
<keyword evidence="5" id="KW-0677">Repeat</keyword>
<dbReference type="PROSITE" id="PS50076">
    <property type="entry name" value="DNAJ_2"/>
    <property type="match status" value="1"/>
</dbReference>
<feature type="region of interest" description="Disordered" evidence="10">
    <location>
        <begin position="1"/>
        <end position="48"/>
    </location>
</feature>
<feature type="compositionally biased region" description="Basic and acidic residues" evidence="10">
    <location>
        <begin position="1"/>
        <end position="17"/>
    </location>
</feature>
<sequence>MEDKQFDSHEEELDHLNEPLSQSEDGLEATEEEGSQEELTESGEGKSIDLQQALEEEKDKYLRLYAEFDNFKRRTAKERLDLLKTAGKDLIIDLLPVLDDMDRAYLEMKKTNQPELLKGIELIRNKLNHALEEHGLARIEVEKGEALDTDKHEAITTIPAPDESLKNKIIDTIETGYTLNDKVIRFAKVVLDKNPDDPQAEERFKEAAQAYEVLSDPNKRSRYDQFGHAGVGGAGGAGGGMNMEDIFSQFGDIFGGAFGGGFGGGFGQSRRTVKGSDLRIRVKVNLTDMLNGVEKKIKVTRLRLADGATFKTCSQCNGRGSITQVQRTILGHMQTTAACPSCRGVGKIADHIPAGANNEGLIKKDETISIKIPAGVRDGISLQMRGKGNDGPAGGVSGDLIIMIEELEDEHLKRDGNNLHYLMHISLPEAILGVSKEVPTINGKAKINIEAGVQSGKTLRLKGKGLPDIDGYEQGDLFVHIDVWIPKKLSKKELAFFKENLDNPDFDPKPNSQERSFFDK</sequence>
<dbReference type="AlphaFoldDB" id="A0A7R8WND4"/>
<dbReference type="PROSITE" id="PS00636">
    <property type="entry name" value="DNAJ_1"/>
    <property type="match status" value="1"/>
</dbReference>
<keyword evidence="4" id="KW-0479">Metal-binding</keyword>
<evidence type="ECO:0000256" key="4">
    <source>
        <dbReference type="ARBA" id="ARBA00022723"/>
    </source>
</evidence>
<dbReference type="Pfam" id="PF01556">
    <property type="entry name" value="DnaJ_C"/>
    <property type="match status" value="1"/>
</dbReference>
<dbReference type="GO" id="GO:0051087">
    <property type="term" value="F:protein-folding chaperone binding"/>
    <property type="evidence" value="ECO:0007669"/>
    <property type="project" value="InterPro"/>
</dbReference>
<dbReference type="InterPro" id="IPR012724">
    <property type="entry name" value="DnaJ"/>
</dbReference>
<dbReference type="InterPro" id="IPR018253">
    <property type="entry name" value="DnaJ_domain_CS"/>
</dbReference>
<dbReference type="Pfam" id="PF00684">
    <property type="entry name" value="DnaJ_CXXCXGXG"/>
    <property type="match status" value="1"/>
</dbReference>
<evidence type="ECO:0000256" key="1">
    <source>
        <dbReference type="ARBA" id="ARBA00009054"/>
    </source>
</evidence>
<dbReference type="CDD" id="cd00446">
    <property type="entry name" value="GrpE"/>
    <property type="match status" value="1"/>
</dbReference>
<feature type="compositionally biased region" description="Acidic residues" evidence="10">
    <location>
        <begin position="25"/>
        <end position="41"/>
    </location>
</feature>
<dbReference type="HAMAP" id="MF_01152">
    <property type="entry name" value="DnaJ"/>
    <property type="match status" value="1"/>
</dbReference>
<dbReference type="Gene3D" id="2.10.230.10">
    <property type="entry name" value="Heat shock protein DnaJ, cysteine-rich domain"/>
    <property type="match status" value="1"/>
</dbReference>
<dbReference type="PRINTS" id="PR00625">
    <property type="entry name" value="JDOMAIN"/>
</dbReference>
<dbReference type="GO" id="GO:0042803">
    <property type="term" value="F:protein homodimerization activity"/>
    <property type="evidence" value="ECO:0007669"/>
    <property type="project" value="InterPro"/>
</dbReference>
<dbReference type="InterPro" id="IPR001623">
    <property type="entry name" value="DnaJ_domain"/>
</dbReference>
<protein>
    <submittedName>
        <fullName evidence="11">Uncharacterized protein</fullName>
    </submittedName>
</protein>
<name>A0A7R8WND4_9CRUS</name>
<dbReference type="GO" id="GO:0031072">
    <property type="term" value="F:heat shock protein binding"/>
    <property type="evidence" value="ECO:0007669"/>
    <property type="project" value="InterPro"/>
</dbReference>
<dbReference type="SUPFAM" id="SSF51064">
    <property type="entry name" value="Head domain of nucleotide exchange factor GrpE"/>
    <property type="match status" value="1"/>
</dbReference>
<dbReference type="SUPFAM" id="SSF49493">
    <property type="entry name" value="HSP40/DnaJ peptide-binding domain"/>
    <property type="match status" value="2"/>
</dbReference>
<dbReference type="InterPro" id="IPR002939">
    <property type="entry name" value="DnaJ_C"/>
</dbReference>
<dbReference type="OrthoDB" id="10256793at2759"/>
<dbReference type="Gene3D" id="2.60.260.20">
    <property type="entry name" value="Urease metallochaperone UreE, N-terminal domain"/>
    <property type="match status" value="2"/>
</dbReference>
<dbReference type="InterPro" id="IPR013805">
    <property type="entry name" value="GrpE_CC"/>
</dbReference>
<keyword evidence="6" id="KW-0863">Zinc-finger</keyword>
<feature type="non-terminal residue" evidence="11">
    <location>
        <position position="1"/>
    </location>
</feature>
<dbReference type="CDD" id="cd10747">
    <property type="entry name" value="DnaJ_C"/>
    <property type="match status" value="1"/>
</dbReference>
<dbReference type="InterPro" id="IPR009012">
    <property type="entry name" value="GrpE_head"/>
</dbReference>
<dbReference type="SUPFAM" id="SSF58014">
    <property type="entry name" value="Coiled-coil domain of nucleotide exchange factor GrpE"/>
    <property type="match status" value="1"/>
</dbReference>
<dbReference type="CDD" id="cd10719">
    <property type="entry name" value="DnaJ_zf"/>
    <property type="match status" value="1"/>
</dbReference>
<dbReference type="InterPro" id="IPR000740">
    <property type="entry name" value="GrpE"/>
</dbReference>
<dbReference type="Gene3D" id="2.30.22.10">
    <property type="entry name" value="Head domain of nucleotide exchange factor GrpE"/>
    <property type="match status" value="1"/>
</dbReference>
<dbReference type="Pfam" id="PF00226">
    <property type="entry name" value="DnaJ"/>
    <property type="match status" value="1"/>
</dbReference>
<dbReference type="Gene3D" id="1.10.287.110">
    <property type="entry name" value="DnaJ domain"/>
    <property type="match status" value="1"/>
</dbReference>
<proteinExistence type="inferred from homology"/>
<evidence type="ECO:0000256" key="9">
    <source>
        <dbReference type="ARBA" id="ARBA00023186"/>
    </source>
</evidence>
<dbReference type="EMBL" id="OB670625">
    <property type="protein sequence ID" value="CAD7234967.1"/>
    <property type="molecule type" value="Genomic_DNA"/>
</dbReference>
<dbReference type="GO" id="GO:0051082">
    <property type="term" value="F:unfolded protein binding"/>
    <property type="evidence" value="ECO:0007669"/>
    <property type="project" value="InterPro"/>
</dbReference>
<keyword evidence="7" id="KW-0862">Zinc</keyword>
<dbReference type="SUPFAM" id="SSF46565">
    <property type="entry name" value="Chaperone J-domain"/>
    <property type="match status" value="1"/>
</dbReference>
<reference evidence="11" key="1">
    <citation type="submission" date="2020-11" db="EMBL/GenBank/DDBJ databases">
        <authorList>
            <person name="Tran Van P."/>
        </authorList>
    </citation>
    <scope>NUCLEOTIDE SEQUENCE</scope>
</reference>
<dbReference type="InterPro" id="IPR036410">
    <property type="entry name" value="HSP_DnaJ_Cys-rich_dom_sf"/>
</dbReference>
<dbReference type="SUPFAM" id="SSF57938">
    <property type="entry name" value="DnaJ/Hsp40 cysteine-rich domain"/>
    <property type="match status" value="1"/>
</dbReference>
<keyword evidence="9" id="KW-0143">Chaperone</keyword>
<dbReference type="Pfam" id="PF01025">
    <property type="entry name" value="GrpE"/>
    <property type="match status" value="1"/>
</dbReference>
<evidence type="ECO:0000256" key="2">
    <source>
        <dbReference type="ARBA" id="ARBA00022490"/>
    </source>
</evidence>
<dbReference type="PRINTS" id="PR00773">
    <property type="entry name" value="GRPEPROTEIN"/>
</dbReference>
<dbReference type="GO" id="GO:0005524">
    <property type="term" value="F:ATP binding"/>
    <property type="evidence" value="ECO:0007669"/>
    <property type="project" value="InterPro"/>
</dbReference>
<gene>
    <name evidence="11" type="ORF">CTOB1V02_LOCUS12783</name>
</gene>
<keyword evidence="8" id="KW-0346">Stress response</keyword>
<dbReference type="FunFam" id="2.60.260.20:FF:000005">
    <property type="entry name" value="Chaperone protein dnaJ 1, mitochondrial"/>
    <property type="match status" value="1"/>
</dbReference>
<dbReference type="GO" id="GO:0006260">
    <property type="term" value="P:DNA replication"/>
    <property type="evidence" value="ECO:0007669"/>
    <property type="project" value="UniProtKB-KW"/>
</dbReference>
<dbReference type="CDD" id="cd06257">
    <property type="entry name" value="DnaJ"/>
    <property type="match status" value="1"/>
</dbReference>
<evidence type="ECO:0000256" key="8">
    <source>
        <dbReference type="ARBA" id="ARBA00023016"/>
    </source>
</evidence>
<dbReference type="GO" id="GO:0005737">
    <property type="term" value="C:cytoplasm"/>
    <property type="evidence" value="ECO:0007669"/>
    <property type="project" value="TreeGrafter"/>
</dbReference>
<dbReference type="HAMAP" id="MF_01151">
    <property type="entry name" value="GrpE"/>
    <property type="match status" value="1"/>
</dbReference>
<comment type="similarity">
    <text evidence="1">Belongs to the GrpE family.</text>
</comment>
<accession>A0A7R8WND4</accession>
<keyword evidence="2" id="KW-0963">Cytoplasm</keyword>
<dbReference type="PANTHER" id="PTHR43096:SF48">
    <property type="entry name" value="CHAPERONE PROTEIN DNAJ"/>
    <property type="match status" value="1"/>
</dbReference>
<dbReference type="GO" id="GO:0009408">
    <property type="term" value="P:response to heat"/>
    <property type="evidence" value="ECO:0007669"/>
    <property type="project" value="InterPro"/>
</dbReference>
<dbReference type="GO" id="GO:0008270">
    <property type="term" value="F:zinc ion binding"/>
    <property type="evidence" value="ECO:0007669"/>
    <property type="project" value="UniProtKB-KW"/>
</dbReference>
<dbReference type="InterPro" id="IPR001305">
    <property type="entry name" value="HSP_DnaJ_Cys-rich_dom"/>
</dbReference>
<evidence type="ECO:0000256" key="10">
    <source>
        <dbReference type="SAM" id="MobiDB-lite"/>
    </source>
</evidence>
<evidence type="ECO:0000256" key="5">
    <source>
        <dbReference type="ARBA" id="ARBA00022737"/>
    </source>
</evidence>
<evidence type="ECO:0000313" key="11">
    <source>
        <dbReference type="EMBL" id="CAD7234967.1"/>
    </source>
</evidence>
<dbReference type="GO" id="GO:0042026">
    <property type="term" value="P:protein refolding"/>
    <property type="evidence" value="ECO:0007669"/>
    <property type="project" value="TreeGrafter"/>
</dbReference>
<evidence type="ECO:0000256" key="7">
    <source>
        <dbReference type="ARBA" id="ARBA00022833"/>
    </source>
</evidence>
<organism evidence="11">
    <name type="scientific">Cyprideis torosa</name>
    <dbReference type="NCBI Taxonomy" id="163714"/>
    <lineage>
        <taxon>Eukaryota</taxon>
        <taxon>Metazoa</taxon>
        <taxon>Ecdysozoa</taxon>
        <taxon>Arthropoda</taxon>
        <taxon>Crustacea</taxon>
        <taxon>Oligostraca</taxon>
        <taxon>Ostracoda</taxon>
        <taxon>Podocopa</taxon>
        <taxon>Podocopida</taxon>
        <taxon>Cytherocopina</taxon>
        <taxon>Cytheroidea</taxon>
        <taxon>Cytherideidae</taxon>
        <taxon>Cyprideis</taxon>
    </lineage>
</organism>
<dbReference type="GO" id="GO:0000774">
    <property type="term" value="F:adenyl-nucleotide exchange factor activity"/>
    <property type="evidence" value="ECO:0007669"/>
    <property type="project" value="InterPro"/>
</dbReference>
<evidence type="ECO:0000256" key="3">
    <source>
        <dbReference type="ARBA" id="ARBA00022705"/>
    </source>
</evidence>
<dbReference type="Gene3D" id="3.90.20.20">
    <property type="match status" value="1"/>
</dbReference>
<evidence type="ECO:0000256" key="6">
    <source>
        <dbReference type="ARBA" id="ARBA00022771"/>
    </source>
</evidence>
<dbReference type="PANTHER" id="PTHR43096">
    <property type="entry name" value="DNAJ HOMOLOG 1, MITOCHONDRIAL-RELATED"/>
    <property type="match status" value="1"/>
</dbReference>
<dbReference type="InterPro" id="IPR036869">
    <property type="entry name" value="J_dom_sf"/>
</dbReference>
<dbReference type="InterPro" id="IPR008971">
    <property type="entry name" value="HSP40/DnaJ_pept-bd"/>
</dbReference>